<protein>
    <recommendedName>
        <fullName evidence="4">Cyanovirin-N domain-containing protein</fullName>
    </recommendedName>
</protein>
<keyword evidence="1" id="KW-0732">Signal</keyword>
<gene>
    <name evidence="2" type="ORF">VHEMI07028</name>
</gene>
<sequence>MRYSLVSILFLTGIKTCHGVKGKDPGEIDMFHTDRISTYYAAECWAKCVESTLQASDDTSLADMCHDLVKQRNVFICIGRTCESQYYGLALSQAIVSCTNLGADIATLYPIQVNDASSSSSSHDWQRRQSLMDKDTDVLSTVFAGNGFSLSVACQAGSDGVITIEPPAPSINPLSPNLADLPGGHRGPTTPEGSPELQPAMTLTTEGQFSSGYLMRLSNNYYYSLVGKYSLFYDSYFNKDS</sequence>
<keyword evidence="3" id="KW-1185">Reference proteome</keyword>
<evidence type="ECO:0000256" key="1">
    <source>
        <dbReference type="SAM" id="SignalP"/>
    </source>
</evidence>
<proteinExistence type="predicted"/>
<accession>A0A0A1TM57</accession>
<feature type="signal peptide" evidence="1">
    <location>
        <begin position="1"/>
        <end position="19"/>
    </location>
</feature>
<name>A0A0A1TM57_9HYPO</name>
<evidence type="ECO:0008006" key="4">
    <source>
        <dbReference type="Google" id="ProtNLM"/>
    </source>
</evidence>
<evidence type="ECO:0000313" key="2">
    <source>
        <dbReference type="EMBL" id="CEJ91307.1"/>
    </source>
</evidence>
<feature type="chain" id="PRO_5001979809" description="Cyanovirin-N domain-containing protein" evidence="1">
    <location>
        <begin position="20"/>
        <end position="241"/>
    </location>
</feature>
<organism evidence="2 3">
    <name type="scientific">[Torrubiella] hemipterigena</name>
    <dbReference type="NCBI Taxonomy" id="1531966"/>
    <lineage>
        <taxon>Eukaryota</taxon>
        <taxon>Fungi</taxon>
        <taxon>Dikarya</taxon>
        <taxon>Ascomycota</taxon>
        <taxon>Pezizomycotina</taxon>
        <taxon>Sordariomycetes</taxon>
        <taxon>Hypocreomycetidae</taxon>
        <taxon>Hypocreales</taxon>
        <taxon>Clavicipitaceae</taxon>
        <taxon>Clavicipitaceae incertae sedis</taxon>
        <taxon>'Torrubiella' clade</taxon>
    </lineage>
</organism>
<reference evidence="2 3" key="1">
    <citation type="journal article" date="2015" name="Genome Announc.">
        <title>Draft Genome Sequence and Gene Annotation of the Entomopathogenic Fungus Verticillium hemipterigenum.</title>
        <authorList>
            <person name="Horn F."/>
            <person name="Habel A."/>
            <person name="Scharf D.H."/>
            <person name="Dworschak J."/>
            <person name="Brakhage A.A."/>
            <person name="Guthke R."/>
            <person name="Hertweck C."/>
            <person name="Linde J."/>
        </authorList>
    </citation>
    <scope>NUCLEOTIDE SEQUENCE [LARGE SCALE GENOMIC DNA]</scope>
</reference>
<dbReference type="EMBL" id="CDHN01000003">
    <property type="protein sequence ID" value="CEJ91307.1"/>
    <property type="molecule type" value="Genomic_DNA"/>
</dbReference>
<dbReference type="OrthoDB" id="5421216at2759"/>
<dbReference type="Proteomes" id="UP000039046">
    <property type="component" value="Unassembled WGS sequence"/>
</dbReference>
<dbReference type="AlphaFoldDB" id="A0A0A1TM57"/>
<dbReference type="STRING" id="1531966.A0A0A1TM57"/>
<dbReference type="HOGENOM" id="CLU_1152437_0_0_1"/>
<evidence type="ECO:0000313" key="3">
    <source>
        <dbReference type="Proteomes" id="UP000039046"/>
    </source>
</evidence>